<accession>A0A0E0RFC1</accession>
<proteinExistence type="predicted"/>
<evidence type="ECO:0000256" key="1">
    <source>
        <dbReference type="SAM" id="MobiDB-lite"/>
    </source>
</evidence>
<dbReference type="Proteomes" id="UP000008022">
    <property type="component" value="Unassembled WGS sequence"/>
</dbReference>
<reference evidence="4" key="1">
    <citation type="submission" date="2013-06" db="EMBL/GenBank/DDBJ databases">
        <authorList>
            <person name="Zhao Q."/>
        </authorList>
    </citation>
    <scope>NUCLEOTIDE SEQUENCE</scope>
    <source>
        <strain evidence="4">cv. W1943</strain>
    </source>
</reference>
<dbReference type="PANTHER" id="PTHR21385">
    <property type="entry name" value="ZINC FINGER PROTEIN-RELATED"/>
    <property type="match status" value="1"/>
</dbReference>
<dbReference type="PANTHER" id="PTHR21385:SF0">
    <property type="entry name" value="RE51073P"/>
    <property type="match status" value="1"/>
</dbReference>
<feature type="compositionally biased region" description="Low complexity" evidence="1">
    <location>
        <begin position="57"/>
        <end position="71"/>
    </location>
</feature>
<feature type="compositionally biased region" description="Pro residues" evidence="1">
    <location>
        <begin position="47"/>
        <end position="56"/>
    </location>
</feature>
<name>A0A0E0RFC1_ORYRU</name>
<dbReference type="Gramene" id="ORUFI12G07570.1">
    <property type="protein sequence ID" value="ORUFI12G07570.1"/>
    <property type="gene ID" value="ORUFI12G07570"/>
</dbReference>
<sequence>MAAARRGVRARLGDGGGQTGTGLVGPALAQTHDAAVRFLGGRGADSSPPPSPPLSLAPPAAGDPPAGARSPDLAASAASNRSPQLPLPLFLSRQSPTPLCCTGLGVGWSGRSIQDSSDENKYLRSPPIILQKVVEAWRMPRREGGRSRSAAYLVLFASCLLAVAAASHQEFHEAAGSRTLLMSHEHTNQVHCSRERSRAAWKAIDEYLMPFVEKEKYELPSKCRLHPGNDMFREQEQHKIHFDINEWRCGFCKKAFRAEKFLDQHFHNRHNNLVDNSQGRCLADLCGALHCDLMLEFKKPKSKCSATAAARNRHLCEIVAFLLIKGNLPAVFMKQTNRFYLALCALTIGNEERRSKFKTNFESCPKEKTILGT</sequence>
<evidence type="ECO:0000313" key="4">
    <source>
        <dbReference type="Proteomes" id="UP000008022"/>
    </source>
</evidence>
<protein>
    <recommendedName>
        <fullName evidence="2">C2H2-type domain-containing protein</fullName>
    </recommendedName>
</protein>
<dbReference type="OMA" id="CEIVAFL"/>
<dbReference type="PROSITE" id="PS00028">
    <property type="entry name" value="ZINC_FINGER_C2H2_1"/>
    <property type="match status" value="1"/>
</dbReference>
<feature type="region of interest" description="Disordered" evidence="1">
    <location>
        <begin position="1"/>
        <end position="80"/>
    </location>
</feature>
<evidence type="ECO:0000313" key="3">
    <source>
        <dbReference type="EnsemblPlants" id="ORUFI12G07570.1"/>
    </source>
</evidence>
<reference evidence="3" key="2">
    <citation type="submission" date="2015-06" db="UniProtKB">
        <authorList>
            <consortium name="EnsemblPlants"/>
        </authorList>
    </citation>
    <scope>IDENTIFICATION</scope>
</reference>
<keyword evidence="4" id="KW-1185">Reference proteome</keyword>
<dbReference type="eggNOG" id="ENOG502QRQG">
    <property type="taxonomic scope" value="Eukaryota"/>
</dbReference>
<evidence type="ECO:0000259" key="2">
    <source>
        <dbReference type="PROSITE" id="PS00028"/>
    </source>
</evidence>
<dbReference type="EnsemblPlants" id="ORUFI12G07570.1">
    <property type="protein sequence ID" value="ORUFI12G07570.1"/>
    <property type="gene ID" value="ORUFI12G07570"/>
</dbReference>
<dbReference type="InterPro" id="IPR013087">
    <property type="entry name" value="Znf_C2H2_type"/>
</dbReference>
<feature type="compositionally biased region" description="Gly residues" evidence="1">
    <location>
        <begin position="13"/>
        <end position="23"/>
    </location>
</feature>
<feature type="domain" description="C2H2-type" evidence="2">
    <location>
        <begin position="249"/>
        <end position="270"/>
    </location>
</feature>
<dbReference type="AlphaFoldDB" id="A0A0E0RFC1"/>
<organism evidence="3 4">
    <name type="scientific">Oryza rufipogon</name>
    <name type="common">Brownbeard rice</name>
    <name type="synonym">Asian wild rice</name>
    <dbReference type="NCBI Taxonomy" id="4529"/>
    <lineage>
        <taxon>Eukaryota</taxon>
        <taxon>Viridiplantae</taxon>
        <taxon>Streptophyta</taxon>
        <taxon>Embryophyta</taxon>
        <taxon>Tracheophyta</taxon>
        <taxon>Spermatophyta</taxon>
        <taxon>Magnoliopsida</taxon>
        <taxon>Liliopsida</taxon>
        <taxon>Poales</taxon>
        <taxon>Poaceae</taxon>
        <taxon>BOP clade</taxon>
        <taxon>Oryzoideae</taxon>
        <taxon>Oryzeae</taxon>
        <taxon>Oryzinae</taxon>
        <taxon>Oryza</taxon>
    </lineage>
</organism>